<gene>
    <name evidence="1" type="ORF">LCGC14_0712610</name>
</gene>
<reference evidence="1" key="1">
    <citation type="journal article" date="2015" name="Nature">
        <title>Complex archaea that bridge the gap between prokaryotes and eukaryotes.</title>
        <authorList>
            <person name="Spang A."/>
            <person name="Saw J.H."/>
            <person name="Jorgensen S.L."/>
            <person name="Zaremba-Niedzwiedzka K."/>
            <person name="Martijn J."/>
            <person name="Lind A.E."/>
            <person name="van Eijk R."/>
            <person name="Schleper C."/>
            <person name="Guy L."/>
            <person name="Ettema T.J."/>
        </authorList>
    </citation>
    <scope>NUCLEOTIDE SEQUENCE</scope>
</reference>
<organism evidence="1">
    <name type="scientific">marine sediment metagenome</name>
    <dbReference type="NCBI Taxonomy" id="412755"/>
    <lineage>
        <taxon>unclassified sequences</taxon>
        <taxon>metagenomes</taxon>
        <taxon>ecological metagenomes</taxon>
    </lineage>
</organism>
<name>A0A0F9QEM0_9ZZZZ</name>
<accession>A0A0F9QEM0</accession>
<protein>
    <submittedName>
        <fullName evidence="1">Uncharacterized protein</fullName>
    </submittedName>
</protein>
<dbReference type="EMBL" id="LAZR01001576">
    <property type="protein sequence ID" value="KKN42500.1"/>
    <property type="molecule type" value="Genomic_DNA"/>
</dbReference>
<dbReference type="AlphaFoldDB" id="A0A0F9QEM0"/>
<comment type="caution">
    <text evidence="1">The sequence shown here is derived from an EMBL/GenBank/DDBJ whole genome shotgun (WGS) entry which is preliminary data.</text>
</comment>
<proteinExistence type="predicted"/>
<evidence type="ECO:0000313" key="1">
    <source>
        <dbReference type="EMBL" id="KKN42500.1"/>
    </source>
</evidence>
<sequence length="259" mass="27203">MSRILGSDVGATVLAQDIYEISATQKHRLGTKLVRGDRVFKYGKAMNAFADTQHLAYSYYHQHIMYALIQAAAVAGDSAIAVTVAATDGADNDGAFLVDALEGGYVVIFDASSGEWLNYAINNSTVVAAGGGTITITLDGELPIALTTSDHVEVMSSPYTVIVSNGGGTRGFMGLPMRLATLASPYHWLQTWGPCWVSPNGRVGAAQYKNACVARNDGSIDIVSGESAMTADGQPVGFVLTYSQAGGQGAPFIMLQISH</sequence>